<feature type="transmembrane region" description="Helical" evidence="1">
    <location>
        <begin position="71"/>
        <end position="92"/>
    </location>
</feature>
<dbReference type="EMBL" id="WOXT01000001">
    <property type="protein sequence ID" value="MUV13904.1"/>
    <property type="molecule type" value="Genomic_DNA"/>
</dbReference>
<protein>
    <recommendedName>
        <fullName evidence="4">DUF1440 domain-containing protein</fullName>
    </recommendedName>
</protein>
<accession>A0A7C9LL10</accession>
<name>A0A7C9LL10_9GAMM</name>
<dbReference type="AlphaFoldDB" id="A0A7C9LL10"/>
<dbReference type="Proteomes" id="UP000479692">
    <property type="component" value="Unassembled WGS sequence"/>
</dbReference>
<keyword evidence="3" id="KW-1185">Reference proteome</keyword>
<gene>
    <name evidence="2" type="ORF">GN331_06725</name>
</gene>
<evidence type="ECO:0000313" key="2">
    <source>
        <dbReference type="EMBL" id="MUV13904.1"/>
    </source>
</evidence>
<dbReference type="RefSeq" id="WP_156641125.1">
    <property type="nucleotide sequence ID" value="NZ_WOXT01000001.1"/>
</dbReference>
<evidence type="ECO:0000256" key="1">
    <source>
        <dbReference type="SAM" id="Phobius"/>
    </source>
</evidence>
<keyword evidence="1" id="KW-0472">Membrane</keyword>
<feature type="transmembrane region" description="Helical" evidence="1">
    <location>
        <begin position="137"/>
        <end position="156"/>
    </location>
</feature>
<reference evidence="2 3" key="1">
    <citation type="submission" date="2019-12" db="EMBL/GenBank/DDBJ databases">
        <authorList>
            <person name="Xu J."/>
        </authorList>
    </citation>
    <scope>NUCLEOTIDE SEQUENCE [LARGE SCALE GENOMIC DNA]</scope>
    <source>
        <strain evidence="2 3">HX-5-24</strain>
    </source>
</reference>
<keyword evidence="1" id="KW-0812">Transmembrane</keyword>
<comment type="caution">
    <text evidence="2">The sequence shown here is derived from an EMBL/GenBank/DDBJ whole genome shotgun (WGS) entry which is preliminary data.</text>
</comment>
<evidence type="ECO:0008006" key="4">
    <source>
        <dbReference type="Google" id="ProtNLM"/>
    </source>
</evidence>
<evidence type="ECO:0000313" key="3">
    <source>
        <dbReference type="Proteomes" id="UP000479692"/>
    </source>
</evidence>
<sequence length="163" mass="17354">MNAAHAAARFSPPRPRLARLLLGGFAVGTFDLIFACTWWAVAAKVPPIRIFQSIAAGVYGDASFDGGVRTAGIGVLAHYFIAACMVLAYALVASRSPTLIRHPWRWGVAYGVFLYVAMNFVIVPLSAAGPAPTRPAWMVASVVVHVIIGIACAFIARSALSRR</sequence>
<feature type="transmembrane region" description="Helical" evidence="1">
    <location>
        <begin position="104"/>
        <end position="125"/>
    </location>
</feature>
<organism evidence="2 3">
    <name type="scientific">Noviluteimonas gilva</name>
    <dbReference type="NCBI Taxonomy" id="2682097"/>
    <lineage>
        <taxon>Bacteria</taxon>
        <taxon>Pseudomonadati</taxon>
        <taxon>Pseudomonadota</taxon>
        <taxon>Gammaproteobacteria</taxon>
        <taxon>Lysobacterales</taxon>
        <taxon>Lysobacteraceae</taxon>
        <taxon>Noviluteimonas</taxon>
    </lineage>
</organism>
<proteinExistence type="predicted"/>
<keyword evidence="1" id="KW-1133">Transmembrane helix</keyword>
<feature type="transmembrane region" description="Helical" evidence="1">
    <location>
        <begin position="20"/>
        <end position="41"/>
    </location>
</feature>